<gene>
    <name evidence="2" type="ORF">FHX76_001047</name>
</gene>
<dbReference type="GO" id="GO:0017057">
    <property type="term" value="F:6-phosphogluconolactonase activity"/>
    <property type="evidence" value="ECO:0007669"/>
    <property type="project" value="TreeGrafter"/>
</dbReference>
<evidence type="ECO:0000313" key="3">
    <source>
        <dbReference type="Proteomes" id="UP000541033"/>
    </source>
</evidence>
<organism evidence="2 3">
    <name type="scientific">Lysinibacter cavernae</name>
    <dbReference type="NCBI Taxonomy" id="1640652"/>
    <lineage>
        <taxon>Bacteria</taxon>
        <taxon>Bacillati</taxon>
        <taxon>Actinomycetota</taxon>
        <taxon>Actinomycetes</taxon>
        <taxon>Micrococcales</taxon>
        <taxon>Microbacteriaceae</taxon>
        <taxon>Lysinibacter</taxon>
    </lineage>
</organism>
<dbReference type="InterPro" id="IPR050282">
    <property type="entry name" value="Cycloisomerase_2"/>
</dbReference>
<dbReference type="GO" id="GO:0016853">
    <property type="term" value="F:isomerase activity"/>
    <property type="evidence" value="ECO:0007669"/>
    <property type="project" value="UniProtKB-KW"/>
</dbReference>
<dbReference type="PANTHER" id="PTHR30344:SF1">
    <property type="entry name" value="6-PHOSPHOGLUCONOLACTONASE"/>
    <property type="match status" value="1"/>
</dbReference>
<name>A0A7X5R053_9MICO</name>
<dbReference type="EMBL" id="JAAMOX010000001">
    <property type="protein sequence ID" value="NIH53179.1"/>
    <property type="molecule type" value="Genomic_DNA"/>
</dbReference>
<comment type="caution">
    <text evidence="2">The sequence shown here is derived from an EMBL/GenBank/DDBJ whole genome shotgun (WGS) entry which is preliminary data.</text>
</comment>
<reference evidence="2 3" key="1">
    <citation type="submission" date="2020-02" db="EMBL/GenBank/DDBJ databases">
        <title>Sequencing the genomes of 1000 actinobacteria strains.</title>
        <authorList>
            <person name="Klenk H.-P."/>
        </authorList>
    </citation>
    <scope>NUCLEOTIDE SEQUENCE [LARGE SCALE GENOMIC DNA]</scope>
    <source>
        <strain evidence="2 3">DSM 27960</strain>
    </source>
</reference>
<dbReference type="Proteomes" id="UP000541033">
    <property type="component" value="Unassembled WGS sequence"/>
</dbReference>
<proteinExistence type="inferred from homology"/>
<keyword evidence="2" id="KW-0413">Isomerase</keyword>
<dbReference type="InterPro" id="IPR015943">
    <property type="entry name" value="WD40/YVTN_repeat-like_dom_sf"/>
</dbReference>
<dbReference type="InterPro" id="IPR019405">
    <property type="entry name" value="Lactonase_7-beta_prop"/>
</dbReference>
<dbReference type="InterPro" id="IPR011045">
    <property type="entry name" value="N2O_reductase_N"/>
</dbReference>
<sequence length="384" mass="40605">MSQTPQTNDGTQHSIQVAIGSYTTPHGEGTGISTLSVSLAGELSAGRAIAAASPSFLAQHPTLPLLYAVEEFTQLLKTYQRVSGSAELTEIGQAVVTGEAACHVGVDPAGRYLVVTCWGSGEVILYELNSAGRVTSRMVAEPSRDPYAAPGIRPSRAHQSTVLPDGRILTTDLGHDTVRVWEYCAGKGLNLLHTVAVGEGSGPRHMAQHPSGFVYVVTEHSVEVLVLRTGTARRSHFDAEREYTDVDTKTLTAVTGAEEPQVSTAPILLDRTSATVEGRVERDAAAEISLSPDTERLYVTVRGSNVVSTLIVHDGGSRVEALADFSCGGDWPRHHLQVGRILLVANQLSNTVTALEVSPTTGIAGRPLTELSIGSPTCLISLPS</sequence>
<dbReference type="AlphaFoldDB" id="A0A7X5R053"/>
<protein>
    <submittedName>
        <fullName evidence="2">6-phosphogluconolactonase (Cycloisomerase 2 family)</fullName>
    </submittedName>
</protein>
<dbReference type="RefSeq" id="WP_341777868.1">
    <property type="nucleotide sequence ID" value="NZ_JAAMOX010000001.1"/>
</dbReference>
<keyword evidence="3" id="KW-1185">Reference proteome</keyword>
<accession>A0A7X5R053</accession>
<evidence type="ECO:0000313" key="2">
    <source>
        <dbReference type="EMBL" id="NIH53179.1"/>
    </source>
</evidence>
<comment type="similarity">
    <text evidence="1">Belongs to the cycloisomerase 2 family.</text>
</comment>
<dbReference type="SUPFAM" id="SSF50974">
    <property type="entry name" value="Nitrous oxide reductase, N-terminal domain"/>
    <property type="match status" value="1"/>
</dbReference>
<dbReference type="Gene3D" id="2.130.10.10">
    <property type="entry name" value="YVTN repeat-like/Quinoprotein amine dehydrogenase"/>
    <property type="match status" value="1"/>
</dbReference>
<evidence type="ECO:0000256" key="1">
    <source>
        <dbReference type="ARBA" id="ARBA00005564"/>
    </source>
</evidence>
<dbReference type="Pfam" id="PF10282">
    <property type="entry name" value="Lactonase"/>
    <property type="match status" value="1"/>
</dbReference>
<dbReference type="PANTHER" id="PTHR30344">
    <property type="entry name" value="6-PHOSPHOGLUCONOLACTONASE-RELATED"/>
    <property type="match status" value="1"/>
</dbReference>